<dbReference type="Proteomes" id="UP000294911">
    <property type="component" value="Unassembled WGS sequence"/>
</dbReference>
<evidence type="ECO:0000313" key="2">
    <source>
        <dbReference type="EMBL" id="TCP53555.1"/>
    </source>
</evidence>
<dbReference type="SUPFAM" id="SSF55821">
    <property type="entry name" value="YrdC/RibB"/>
    <property type="match status" value="1"/>
</dbReference>
<dbReference type="PANTHER" id="PTHR42828">
    <property type="entry name" value="DHBP SYNTHASE RIBB-LIKE ALPHA/BETA DOMAIN-CONTAINING PROTEIN"/>
    <property type="match status" value="1"/>
</dbReference>
<dbReference type="InterPro" id="IPR052532">
    <property type="entry name" value="SUA5_domain"/>
</dbReference>
<protein>
    <submittedName>
        <fullName evidence="2">tRNA threonylcarbamoyl adenosine modification protein (Sua5/YciO/YrdC/YwlC family)</fullName>
    </submittedName>
</protein>
<dbReference type="PANTHER" id="PTHR42828:SF3">
    <property type="entry name" value="THREONYLCARBAMOYL-AMP SYNTHASE"/>
    <property type="match status" value="1"/>
</dbReference>
<dbReference type="InterPro" id="IPR006070">
    <property type="entry name" value="Sua5-like_dom"/>
</dbReference>
<name>A0A4R2R298_9PSEU</name>
<dbReference type="NCBIfam" id="TIGR00057">
    <property type="entry name" value="L-threonylcarbamoyladenylate synthase"/>
    <property type="match status" value="1"/>
</dbReference>
<proteinExistence type="predicted"/>
<dbReference type="GO" id="GO:0003725">
    <property type="term" value="F:double-stranded RNA binding"/>
    <property type="evidence" value="ECO:0007669"/>
    <property type="project" value="InterPro"/>
</dbReference>
<accession>A0A4R2R298</accession>
<organism evidence="2 3">
    <name type="scientific">Tamaricihabitans halophyticus</name>
    <dbReference type="NCBI Taxonomy" id="1262583"/>
    <lineage>
        <taxon>Bacteria</taxon>
        <taxon>Bacillati</taxon>
        <taxon>Actinomycetota</taxon>
        <taxon>Actinomycetes</taxon>
        <taxon>Pseudonocardiales</taxon>
        <taxon>Pseudonocardiaceae</taxon>
        <taxon>Tamaricihabitans</taxon>
    </lineage>
</organism>
<evidence type="ECO:0000313" key="3">
    <source>
        <dbReference type="Proteomes" id="UP000294911"/>
    </source>
</evidence>
<sequence>MLIYPVGMARYYDVHPRNPQRRSIGQVVELVRNGGLIAYPTDSCFALGCQLGDKAGIDRIRAIRKLDDRHHFTLVCEDFAQLGQFVVVNNAVFRAIKAATPGKYTFILPATKEVPRRLLHPKKKTVGVRIPEHTVAQALVAELGEPLLSSTLLLPDEQEPLTNGWEIKEQLDHVIDAVVDSGECGVEPTTVVDFSVDEPEIVRYGAGDPSRFE</sequence>
<evidence type="ECO:0000259" key="1">
    <source>
        <dbReference type="PROSITE" id="PS51163"/>
    </source>
</evidence>
<comment type="caution">
    <text evidence="2">The sequence shown here is derived from an EMBL/GenBank/DDBJ whole genome shotgun (WGS) entry which is preliminary data.</text>
</comment>
<reference evidence="2 3" key="1">
    <citation type="submission" date="2019-03" db="EMBL/GenBank/DDBJ databases">
        <title>Genomic Encyclopedia of Type Strains, Phase IV (KMG-IV): sequencing the most valuable type-strain genomes for metagenomic binning, comparative biology and taxonomic classification.</title>
        <authorList>
            <person name="Goeker M."/>
        </authorList>
    </citation>
    <scope>NUCLEOTIDE SEQUENCE [LARGE SCALE GENOMIC DNA]</scope>
    <source>
        <strain evidence="2 3">DSM 45765</strain>
    </source>
</reference>
<dbReference type="PROSITE" id="PS51163">
    <property type="entry name" value="YRDC"/>
    <property type="match status" value="1"/>
</dbReference>
<dbReference type="InterPro" id="IPR017945">
    <property type="entry name" value="DHBP_synth_RibB-like_a/b_dom"/>
</dbReference>
<feature type="domain" description="YrdC-like" evidence="1">
    <location>
        <begin position="21"/>
        <end position="207"/>
    </location>
</feature>
<gene>
    <name evidence="2" type="ORF">EV191_104122</name>
</gene>
<dbReference type="AlphaFoldDB" id="A0A4R2R298"/>
<dbReference type="Pfam" id="PF01300">
    <property type="entry name" value="Sua5_yciO_yrdC"/>
    <property type="match status" value="1"/>
</dbReference>
<dbReference type="EMBL" id="SLXQ01000004">
    <property type="protein sequence ID" value="TCP53555.1"/>
    <property type="molecule type" value="Genomic_DNA"/>
</dbReference>
<keyword evidence="3" id="KW-1185">Reference proteome</keyword>
<dbReference type="Gene3D" id="3.90.870.10">
    <property type="entry name" value="DHBP synthase"/>
    <property type="match status" value="1"/>
</dbReference>